<dbReference type="PANTHER" id="PTHR42759:SF1">
    <property type="entry name" value="MAGNESIUM-CHELATASE SUBUNIT CHLD"/>
    <property type="match status" value="1"/>
</dbReference>
<dbReference type="Proteomes" id="UP000381693">
    <property type="component" value="Unassembled WGS sequence"/>
</dbReference>
<dbReference type="PANTHER" id="PTHR42759">
    <property type="entry name" value="MOXR FAMILY PROTEIN"/>
    <property type="match status" value="1"/>
</dbReference>
<sequence length="306" mass="33701">MIAGSEALERKSFEPVSKLSFPPDYILTDPAAILAVECAAHSMGQDESLSAVLLDGPPGCGKTFLGKALARALGAKRYLFQFFPGCGKEELLRDRALDGQGLVPGLLPHSISSSREGKTVLILNELDKADVSVDSFLLDFLNEGAVMIPQLGGELRADSKNLFVVITKNDLRDATEALIRRCRMIYMGWPSPETELRLIQSTLPWATKALCEPLLDAANQLRQHPGVKKKPSPPEITRLLGDCWRIRRRGLSLLEWSRFLTMGLVPLPQDRRYLEENPMALAARVRSLILAADRQSEAGERDAEAA</sequence>
<dbReference type="GO" id="GO:0005524">
    <property type="term" value="F:ATP binding"/>
    <property type="evidence" value="ECO:0007669"/>
    <property type="project" value="InterPro"/>
</dbReference>
<dbReference type="SUPFAM" id="SSF52540">
    <property type="entry name" value="P-loop containing nucleoside triphosphate hydrolases"/>
    <property type="match status" value="1"/>
</dbReference>
<protein>
    <recommendedName>
        <fullName evidence="1">AAA+ ATPase domain-containing protein</fullName>
    </recommendedName>
</protein>
<feature type="domain" description="AAA+ ATPase" evidence="1">
    <location>
        <begin position="48"/>
        <end position="191"/>
    </location>
</feature>
<dbReference type="Pfam" id="PF07728">
    <property type="entry name" value="AAA_5"/>
    <property type="match status" value="1"/>
</dbReference>
<dbReference type="CDD" id="cd00009">
    <property type="entry name" value="AAA"/>
    <property type="match status" value="1"/>
</dbReference>
<organism evidence="2 3">
    <name type="scientific">Methylacidimicrobium cyclopophantes</name>
    <dbReference type="NCBI Taxonomy" id="1041766"/>
    <lineage>
        <taxon>Bacteria</taxon>
        <taxon>Pseudomonadati</taxon>
        <taxon>Verrucomicrobiota</taxon>
        <taxon>Methylacidimicrobium</taxon>
    </lineage>
</organism>
<dbReference type="InterPro" id="IPR027417">
    <property type="entry name" value="P-loop_NTPase"/>
</dbReference>
<evidence type="ECO:0000313" key="3">
    <source>
        <dbReference type="Proteomes" id="UP000381693"/>
    </source>
</evidence>
<name>A0A5E6MAI9_9BACT</name>
<gene>
    <name evidence="2" type="ORF">MAMC_00995</name>
</gene>
<dbReference type="SMART" id="SM00382">
    <property type="entry name" value="AAA"/>
    <property type="match status" value="1"/>
</dbReference>
<dbReference type="OrthoDB" id="9783370at2"/>
<dbReference type="InterPro" id="IPR003593">
    <property type="entry name" value="AAA+_ATPase"/>
</dbReference>
<dbReference type="AlphaFoldDB" id="A0A5E6MAI9"/>
<proteinExistence type="predicted"/>
<dbReference type="GO" id="GO:0016887">
    <property type="term" value="F:ATP hydrolysis activity"/>
    <property type="evidence" value="ECO:0007669"/>
    <property type="project" value="InterPro"/>
</dbReference>
<dbReference type="InterPro" id="IPR011704">
    <property type="entry name" value="ATPase_dyneun-rel_AAA"/>
</dbReference>
<comment type="caution">
    <text evidence="2">The sequence shown here is derived from an EMBL/GenBank/DDBJ whole genome shotgun (WGS) entry which is preliminary data.</text>
</comment>
<reference evidence="2" key="1">
    <citation type="submission" date="2019-09" db="EMBL/GenBank/DDBJ databases">
        <authorList>
            <person name="Cremers G."/>
        </authorList>
    </citation>
    <scope>NUCLEOTIDE SEQUENCE [LARGE SCALE GENOMIC DNA]</scope>
    <source>
        <strain evidence="2">3B</strain>
    </source>
</reference>
<dbReference type="InterPro" id="IPR050764">
    <property type="entry name" value="CbbQ/NirQ/NorQ/GpvN"/>
</dbReference>
<keyword evidence="3" id="KW-1185">Reference proteome</keyword>
<evidence type="ECO:0000313" key="2">
    <source>
        <dbReference type="EMBL" id="VVM06219.1"/>
    </source>
</evidence>
<evidence type="ECO:0000259" key="1">
    <source>
        <dbReference type="SMART" id="SM00382"/>
    </source>
</evidence>
<accession>A0A5E6MAI9</accession>
<dbReference type="EMBL" id="CABFUZ020000109">
    <property type="protein sequence ID" value="VVM06219.1"/>
    <property type="molecule type" value="Genomic_DNA"/>
</dbReference>
<dbReference type="Gene3D" id="3.40.50.300">
    <property type="entry name" value="P-loop containing nucleotide triphosphate hydrolases"/>
    <property type="match status" value="1"/>
</dbReference>